<proteinExistence type="predicted"/>
<evidence type="ECO:0000313" key="1">
    <source>
        <dbReference type="EMBL" id="KFM62272.1"/>
    </source>
</evidence>
<gene>
    <name evidence="1" type="ORF">X975_22305</name>
</gene>
<accession>A0A087TAY3</accession>
<name>A0A087TAY3_STEMI</name>
<dbReference type="AlphaFoldDB" id="A0A087TAY3"/>
<sequence length="63" mass="7496">NAYWSPEVQISLKKYDSIFFPFEEFARVPDIRQVYDGYFSDIIGYMKTLSAFQNMKKNDSERA</sequence>
<dbReference type="Proteomes" id="UP000054359">
    <property type="component" value="Unassembled WGS sequence"/>
</dbReference>
<reference evidence="1 2" key="1">
    <citation type="submission" date="2013-11" db="EMBL/GenBank/DDBJ databases">
        <title>Genome sequencing of Stegodyphus mimosarum.</title>
        <authorList>
            <person name="Bechsgaard J."/>
        </authorList>
    </citation>
    <scope>NUCLEOTIDE SEQUENCE [LARGE SCALE GENOMIC DNA]</scope>
</reference>
<dbReference type="EMBL" id="KK114363">
    <property type="protein sequence ID" value="KFM62272.1"/>
    <property type="molecule type" value="Genomic_DNA"/>
</dbReference>
<feature type="non-terminal residue" evidence="1">
    <location>
        <position position="1"/>
    </location>
</feature>
<organism evidence="1 2">
    <name type="scientific">Stegodyphus mimosarum</name>
    <name type="common">African social velvet spider</name>
    <dbReference type="NCBI Taxonomy" id="407821"/>
    <lineage>
        <taxon>Eukaryota</taxon>
        <taxon>Metazoa</taxon>
        <taxon>Ecdysozoa</taxon>
        <taxon>Arthropoda</taxon>
        <taxon>Chelicerata</taxon>
        <taxon>Arachnida</taxon>
        <taxon>Araneae</taxon>
        <taxon>Araneomorphae</taxon>
        <taxon>Entelegynae</taxon>
        <taxon>Eresoidea</taxon>
        <taxon>Eresidae</taxon>
        <taxon>Stegodyphus</taxon>
    </lineage>
</organism>
<dbReference type="OrthoDB" id="6421843at2759"/>
<keyword evidence="2" id="KW-1185">Reference proteome</keyword>
<protein>
    <submittedName>
        <fullName evidence="1">Uncharacterized protein</fullName>
    </submittedName>
</protein>
<feature type="non-terminal residue" evidence="1">
    <location>
        <position position="63"/>
    </location>
</feature>
<evidence type="ECO:0000313" key="2">
    <source>
        <dbReference type="Proteomes" id="UP000054359"/>
    </source>
</evidence>